<dbReference type="InterPro" id="IPR003736">
    <property type="entry name" value="PAAI_dom"/>
</dbReference>
<dbReference type="KEGG" id="mpl:Mpal_0071"/>
<dbReference type="Proteomes" id="UP000002457">
    <property type="component" value="Chromosome"/>
</dbReference>
<feature type="domain" description="Thioesterase" evidence="2">
    <location>
        <begin position="53"/>
        <end position="121"/>
    </location>
</feature>
<keyword evidence="1" id="KW-0378">Hydrolase</keyword>
<protein>
    <submittedName>
        <fullName evidence="3">Thioesterase superfamily protein</fullName>
    </submittedName>
</protein>
<accession>B8GIB4</accession>
<dbReference type="Pfam" id="PF03061">
    <property type="entry name" value="4HBT"/>
    <property type="match status" value="1"/>
</dbReference>
<gene>
    <name evidence="3" type="ordered locus">Mpal_0071</name>
</gene>
<dbReference type="PANTHER" id="PTHR42856">
    <property type="entry name" value="ACYL-COENZYME A THIOESTERASE PAAI"/>
    <property type="match status" value="1"/>
</dbReference>
<dbReference type="HOGENOM" id="CLU_089876_3_3_2"/>
<dbReference type="AlphaFoldDB" id="B8GIB4"/>
<keyword evidence="4" id="KW-1185">Reference proteome</keyword>
<evidence type="ECO:0000313" key="4">
    <source>
        <dbReference type="Proteomes" id="UP000002457"/>
    </source>
</evidence>
<dbReference type="OrthoDB" id="116824at2157"/>
<dbReference type="RefSeq" id="WP_012616784.1">
    <property type="nucleotide sequence ID" value="NC_011832.1"/>
</dbReference>
<evidence type="ECO:0000259" key="2">
    <source>
        <dbReference type="Pfam" id="PF03061"/>
    </source>
</evidence>
<dbReference type="STRING" id="521011.Mpal_0071"/>
<name>B8GIB4_METPE</name>
<dbReference type="CDD" id="cd03443">
    <property type="entry name" value="PaaI_thioesterase"/>
    <property type="match status" value="1"/>
</dbReference>
<dbReference type="EMBL" id="CP001338">
    <property type="protein sequence ID" value="ACL15465.1"/>
    <property type="molecule type" value="Genomic_DNA"/>
</dbReference>
<evidence type="ECO:0000313" key="3">
    <source>
        <dbReference type="EMBL" id="ACL15465.1"/>
    </source>
</evidence>
<dbReference type="InterPro" id="IPR052723">
    <property type="entry name" value="Acyl-CoA_thioesterase_PaaI"/>
</dbReference>
<dbReference type="eggNOG" id="arCOG00777">
    <property type="taxonomic scope" value="Archaea"/>
</dbReference>
<reference evidence="3 4" key="1">
    <citation type="journal article" date="2015" name="Genome Announc.">
        <title>Complete Genome Sequence of Methanosphaerula palustris E1-9CT, a Hydrogenotrophic Methanogen Isolated from a Minerotrophic Fen Peatland.</title>
        <authorList>
            <person name="Cadillo-Quiroz H."/>
            <person name="Browne P."/>
            <person name="Kyrpides N."/>
            <person name="Woyke T."/>
            <person name="Goodwin L."/>
            <person name="Detter C."/>
            <person name="Yavitt J.B."/>
            <person name="Zinder S.H."/>
        </authorList>
    </citation>
    <scope>NUCLEOTIDE SEQUENCE [LARGE SCALE GENOMIC DNA]</scope>
    <source>
        <strain evidence="4">ATCC BAA-1556 / DSM 19958 / E1-9c</strain>
    </source>
</reference>
<dbReference type="GO" id="GO:0016289">
    <property type="term" value="F:acyl-CoA hydrolase activity"/>
    <property type="evidence" value="ECO:0007669"/>
    <property type="project" value="TreeGrafter"/>
</dbReference>
<proteinExistence type="predicted"/>
<dbReference type="NCBIfam" id="TIGR00369">
    <property type="entry name" value="unchar_dom_1"/>
    <property type="match status" value="1"/>
</dbReference>
<sequence length="146" mass="15704">MNNYCTALEQQGAKANPFFTLMGIEVVAMEEGHGELSMVVRPDMLNGEGWLQGGLYTALADEAIVLAIYPGLQEREGIATISATTDFFHGVNEGTIVARGKIVKRGRNVIFAEGTLIARGSEKVLSRTTAAYAVTRQAPAGEEQTR</sequence>
<organism evidence="3 4">
    <name type="scientific">Methanosphaerula palustris (strain ATCC BAA-1556 / DSM 19958 / E1-9c)</name>
    <dbReference type="NCBI Taxonomy" id="521011"/>
    <lineage>
        <taxon>Archaea</taxon>
        <taxon>Methanobacteriati</taxon>
        <taxon>Methanobacteriota</taxon>
        <taxon>Stenosarchaea group</taxon>
        <taxon>Methanomicrobia</taxon>
        <taxon>Methanomicrobiales</taxon>
        <taxon>Methanoregulaceae</taxon>
        <taxon>Methanosphaerula</taxon>
    </lineage>
</organism>
<dbReference type="InterPro" id="IPR029069">
    <property type="entry name" value="HotDog_dom_sf"/>
</dbReference>
<dbReference type="PANTHER" id="PTHR42856:SF1">
    <property type="entry name" value="ACYL-COENZYME A THIOESTERASE PAAI"/>
    <property type="match status" value="1"/>
</dbReference>
<dbReference type="GeneID" id="7272240"/>
<dbReference type="InterPro" id="IPR006683">
    <property type="entry name" value="Thioestr_dom"/>
</dbReference>
<dbReference type="SUPFAM" id="SSF54637">
    <property type="entry name" value="Thioesterase/thiol ester dehydrase-isomerase"/>
    <property type="match status" value="1"/>
</dbReference>
<dbReference type="Gene3D" id="3.10.129.10">
    <property type="entry name" value="Hotdog Thioesterase"/>
    <property type="match status" value="1"/>
</dbReference>
<evidence type="ECO:0000256" key="1">
    <source>
        <dbReference type="ARBA" id="ARBA00022801"/>
    </source>
</evidence>